<dbReference type="Gene3D" id="2.120.10.30">
    <property type="entry name" value="TolB, C-terminal domain"/>
    <property type="match status" value="4"/>
</dbReference>
<evidence type="ECO:0000256" key="2">
    <source>
        <dbReference type="ARBA" id="ARBA00022737"/>
    </source>
</evidence>
<dbReference type="PANTHER" id="PTHR24104:SF20">
    <property type="entry name" value="RING-TYPE DOMAIN-CONTAINING PROTEIN"/>
    <property type="match status" value="1"/>
</dbReference>
<keyword evidence="4" id="KW-0862">Zinc</keyword>
<dbReference type="PROSITE" id="PS50089">
    <property type="entry name" value="ZF_RING_2"/>
    <property type="match status" value="1"/>
</dbReference>
<reference evidence="9 10" key="1">
    <citation type="submission" date="2024-05" db="EMBL/GenBank/DDBJ databases">
        <title>Culex pipiens pipiens assembly and annotation.</title>
        <authorList>
            <person name="Alout H."/>
            <person name="Durand T."/>
        </authorList>
    </citation>
    <scope>NUCLEOTIDE SEQUENCE [LARGE SCALE GENOMIC DNA]</scope>
    <source>
        <strain evidence="9">HA-2024</strain>
        <tissue evidence="9">Whole body</tissue>
    </source>
</reference>
<evidence type="ECO:0000256" key="3">
    <source>
        <dbReference type="ARBA" id="ARBA00022771"/>
    </source>
</evidence>
<name>A0ABD1D2P3_CULPP</name>
<evidence type="ECO:0000313" key="9">
    <source>
        <dbReference type="EMBL" id="KAL1390281.1"/>
    </source>
</evidence>
<dbReference type="PROSITE" id="PS00518">
    <property type="entry name" value="ZF_RING_1"/>
    <property type="match status" value="1"/>
</dbReference>
<dbReference type="PROSITE" id="PS51125">
    <property type="entry name" value="NHL"/>
    <property type="match status" value="3"/>
</dbReference>
<dbReference type="Gene3D" id="3.30.40.10">
    <property type="entry name" value="Zinc/RING finger domain, C3HC4 (zinc finger)"/>
    <property type="match status" value="1"/>
</dbReference>
<feature type="domain" description="RING-type" evidence="8">
    <location>
        <begin position="53"/>
        <end position="96"/>
    </location>
</feature>
<feature type="repeat" description="NHL" evidence="6">
    <location>
        <begin position="569"/>
        <end position="606"/>
    </location>
</feature>
<keyword evidence="1" id="KW-0479">Metal-binding</keyword>
<protein>
    <recommendedName>
        <fullName evidence="8">RING-type domain-containing protein</fullName>
    </recommendedName>
</protein>
<evidence type="ECO:0000256" key="7">
    <source>
        <dbReference type="SAM" id="Coils"/>
    </source>
</evidence>
<keyword evidence="10" id="KW-1185">Reference proteome</keyword>
<sequence>MFPKQSTRLILYGDEPSKVTTANNKYPSEQLQQSASGSSSDDSLRALEVLVICSICQNRLRSPRMLQCQHTFCLACLEALVQQHEQKNYITCSTCNEKHELMSASGRVTDLPPNLYIDSVLQVLSRGQTLSNQNMPSTAAVAAAIEKEEVHLSCYKCATIGNIRMQNCGHCKQTLCAICWQTHMGELAKQVQQLNVQLNSASAKMDRKMTDYKVRFSDINLRIKEHYEEKIAELRQHEQNLQGESHRVLNDAVCAHELVMEKIRHLKTSIEGSNNGAVDTHDNFVDLFLSFHKEVSIVFEEISQWGKEIILFDQENAKIEVINTIADGSSSNTTSTIEATSKTISSKSAPLNTRESITTFYKTNGDVMQRVSYDKMVYPNAITFDQKSKEVFVSDKWKHCIFVFSAEGSFLRQLCEKGDQEGRLRAPEGLATGPSGTLFVCDTGNDRVQCISSTTGRMLSQFGRIPKEQLLKASQTKTPTRHVDLKCPTDVAIYNDTVIVLDSGNRRVKIFNKRGEQIREFGQIGSLPGQFQYPEVMAVDPSGFILVGDGGNARILVYQPSGQFVTAMGSRGDSPGKFNWLTGLFVGKDREIIISDNKNHTVQVFC</sequence>
<comment type="caution">
    <text evidence="9">The sequence shown here is derived from an EMBL/GenBank/DDBJ whole genome shotgun (WGS) entry which is preliminary data.</text>
</comment>
<gene>
    <name evidence="9" type="ORF">pipiens_012457</name>
</gene>
<dbReference type="PANTHER" id="PTHR24104">
    <property type="entry name" value="E3 UBIQUITIN-PROTEIN LIGASE NHLRC1-RELATED"/>
    <property type="match status" value="1"/>
</dbReference>
<dbReference type="InterPro" id="IPR011042">
    <property type="entry name" value="6-blade_b-propeller_TolB-like"/>
</dbReference>
<dbReference type="Proteomes" id="UP001562425">
    <property type="component" value="Unassembled WGS sequence"/>
</dbReference>
<dbReference type="InterPro" id="IPR001841">
    <property type="entry name" value="Znf_RING"/>
</dbReference>
<feature type="repeat" description="NHL" evidence="6">
    <location>
        <begin position="411"/>
        <end position="454"/>
    </location>
</feature>
<evidence type="ECO:0000256" key="6">
    <source>
        <dbReference type="PROSITE-ProRule" id="PRU00504"/>
    </source>
</evidence>
<dbReference type="SUPFAM" id="SSF101898">
    <property type="entry name" value="NHL repeat"/>
    <property type="match status" value="1"/>
</dbReference>
<dbReference type="SMART" id="SM00184">
    <property type="entry name" value="RING"/>
    <property type="match status" value="1"/>
</dbReference>
<dbReference type="InterPro" id="IPR027370">
    <property type="entry name" value="Znf-RING_euk"/>
</dbReference>
<evidence type="ECO:0000313" key="10">
    <source>
        <dbReference type="Proteomes" id="UP001562425"/>
    </source>
</evidence>
<dbReference type="Pfam" id="PF01436">
    <property type="entry name" value="NHL"/>
    <property type="match status" value="2"/>
</dbReference>
<keyword evidence="7" id="KW-0175">Coiled coil</keyword>
<dbReference type="InterPro" id="IPR013083">
    <property type="entry name" value="Znf_RING/FYVE/PHD"/>
</dbReference>
<keyword evidence="2" id="KW-0677">Repeat</keyword>
<dbReference type="Pfam" id="PF13445">
    <property type="entry name" value="zf-RING_UBOX"/>
    <property type="match status" value="1"/>
</dbReference>
<dbReference type="EMBL" id="JBEHCU010007941">
    <property type="protein sequence ID" value="KAL1390281.1"/>
    <property type="molecule type" value="Genomic_DNA"/>
</dbReference>
<dbReference type="AlphaFoldDB" id="A0ABD1D2P3"/>
<dbReference type="SUPFAM" id="SSF57850">
    <property type="entry name" value="RING/U-box"/>
    <property type="match status" value="1"/>
</dbReference>
<evidence type="ECO:0000256" key="1">
    <source>
        <dbReference type="ARBA" id="ARBA00022723"/>
    </source>
</evidence>
<dbReference type="InterPro" id="IPR017907">
    <property type="entry name" value="Znf_RING_CS"/>
</dbReference>
<proteinExistence type="predicted"/>
<feature type="coiled-coil region" evidence="7">
    <location>
        <begin position="184"/>
        <end position="247"/>
    </location>
</feature>
<evidence type="ECO:0000259" key="8">
    <source>
        <dbReference type="PROSITE" id="PS50089"/>
    </source>
</evidence>
<dbReference type="GO" id="GO:0008270">
    <property type="term" value="F:zinc ion binding"/>
    <property type="evidence" value="ECO:0007669"/>
    <property type="project" value="UniProtKB-KW"/>
</dbReference>
<dbReference type="CDD" id="cd05819">
    <property type="entry name" value="NHL"/>
    <property type="match status" value="1"/>
</dbReference>
<evidence type="ECO:0000256" key="4">
    <source>
        <dbReference type="ARBA" id="ARBA00022833"/>
    </source>
</evidence>
<accession>A0ABD1D2P3</accession>
<dbReference type="InterPro" id="IPR001258">
    <property type="entry name" value="NHL_repeat"/>
</dbReference>
<keyword evidence="3 5" id="KW-0863">Zinc-finger</keyword>
<dbReference type="InterPro" id="IPR050952">
    <property type="entry name" value="TRIM-NHL_E3_ligases"/>
</dbReference>
<feature type="repeat" description="NHL" evidence="6">
    <location>
        <begin position="521"/>
        <end position="561"/>
    </location>
</feature>
<organism evidence="9 10">
    <name type="scientific">Culex pipiens pipiens</name>
    <name type="common">Northern house mosquito</name>
    <dbReference type="NCBI Taxonomy" id="38569"/>
    <lineage>
        <taxon>Eukaryota</taxon>
        <taxon>Metazoa</taxon>
        <taxon>Ecdysozoa</taxon>
        <taxon>Arthropoda</taxon>
        <taxon>Hexapoda</taxon>
        <taxon>Insecta</taxon>
        <taxon>Pterygota</taxon>
        <taxon>Neoptera</taxon>
        <taxon>Endopterygota</taxon>
        <taxon>Diptera</taxon>
        <taxon>Nematocera</taxon>
        <taxon>Culicoidea</taxon>
        <taxon>Culicidae</taxon>
        <taxon>Culicinae</taxon>
        <taxon>Culicini</taxon>
        <taxon>Culex</taxon>
        <taxon>Culex</taxon>
    </lineage>
</organism>
<evidence type="ECO:0000256" key="5">
    <source>
        <dbReference type="PROSITE-ProRule" id="PRU00175"/>
    </source>
</evidence>